<evidence type="ECO:0000313" key="1">
    <source>
        <dbReference type="EMBL" id="CAD8121417.1"/>
    </source>
</evidence>
<name>A0A8S1R263_9CILI</name>
<gene>
    <name evidence="1" type="ORF">PSON_ATCC_30995.1.T1320068</name>
</gene>
<evidence type="ECO:0000313" key="2">
    <source>
        <dbReference type="Proteomes" id="UP000692954"/>
    </source>
</evidence>
<organism evidence="1 2">
    <name type="scientific">Paramecium sonneborni</name>
    <dbReference type="NCBI Taxonomy" id="65129"/>
    <lineage>
        <taxon>Eukaryota</taxon>
        <taxon>Sar</taxon>
        <taxon>Alveolata</taxon>
        <taxon>Ciliophora</taxon>
        <taxon>Intramacronucleata</taxon>
        <taxon>Oligohymenophorea</taxon>
        <taxon>Peniculida</taxon>
        <taxon>Parameciidae</taxon>
        <taxon>Paramecium</taxon>
    </lineage>
</organism>
<dbReference type="Proteomes" id="UP000692954">
    <property type="component" value="Unassembled WGS sequence"/>
</dbReference>
<protein>
    <submittedName>
        <fullName evidence="1">Uncharacterized protein</fullName>
    </submittedName>
</protein>
<comment type="caution">
    <text evidence="1">The sequence shown here is derived from an EMBL/GenBank/DDBJ whole genome shotgun (WGS) entry which is preliminary data.</text>
</comment>
<reference evidence="1" key="1">
    <citation type="submission" date="2021-01" db="EMBL/GenBank/DDBJ databases">
        <authorList>
            <consortium name="Genoscope - CEA"/>
            <person name="William W."/>
        </authorList>
    </citation>
    <scope>NUCLEOTIDE SEQUENCE</scope>
</reference>
<sequence>MEEHKPIERELNEEKRQKYHRAGFIGHQVQKRLLASNILIVNMTGSNTELAKNLI</sequence>
<dbReference type="OrthoDB" id="412647at2759"/>
<dbReference type="AlphaFoldDB" id="A0A8S1R263"/>
<proteinExistence type="predicted"/>
<dbReference type="EMBL" id="CAJJDN010000132">
    <property type="protein sequence ID" value="CAD8121417.1"/>
    <property type="molecule type" value="Genomic_DNA"/>
</dbReference>
<keyword evidence="2" id="KW-1185">Reference proteome</keyword>
<accession>A0A8S1R263</accession>